<dbReference type="SUPFAM" id="SSF50249">
    <property type="entry name" value="Nucleic acid-binding proteins"/>
    <property type="match status" value="1"/>
</dbReference>
<evidence type="ECO:0000259" key="4">
    <source>
        <dbReference type="PROSITE" id="PS51857"/>
    </source>
</evidence>
<reference evidence="5" key="1">
    <citation type="submission" date="2022-04" db="EMBL/GenBank/DDBJ databases">
        <title>Alcanivorax sp. CY1518 draft genome sequence.</title>
        <authorList>
            <person name="Zhao G."/>
            <person name="An M."/>
        </authorList>
    </citation>
    <scope>NUCLEOTIDE SEQUENCE</scope>
    <source>
        <strain evidence="5">CY1518</strain>
    </source>
</reference>
<dbReference type="PRINTS" id="PR00050">
    <property type="entry name" value="COLDSHOCK"/>
</dbReference>
<gene>
    <name evidence="5" type="ORF">MU846_06020</name>
</gene>
<comment type="subcellular location">
    <subcellularLocation>
        <location evidence="1 3">Cytoplasm</location>
    </subcellularLocation>
</comment>
<dbReference type="Pfam" id="PF00313">
    <property type="entry name" value="CSD"/>
    <property type="match status" value="1"/>
</dbReference>
<dbReference type="Proteomes" id="UP001165524">
    <property type="component" value="Unassembled WGS sequence"/>
</dbReference>
<organism evidence="5 6">
    <name type="scientific">Alcanivorax quisquiliarum</name>
    <dbReference type="NCBI Taxonomy" id="2933565"/>
    <lineage>
        <taxon>Bacteria</taxon>
        <taxon>Pseudomonadati</taxon>
        <taxon>Pseudomonadota</taxon>
        <taxon>Gammaproteobacteria</taxon>
        <taxon>Oceanospirillales</taxon>
        <taxon>Alcanivoracaceae</taxon>
        <taxon>Alcanivorax</taxon>
    </lineage>
</organism>
<dbReference type="InterPro" id="IPR002059">
    <property type="entry name" value="CSP_DNA-bd"/>
</dbReference>
<evidence type="ECO:0000256" key="3">
    <source>
        <dbReference type="RuleBase" id="RU000408"/>
    </source>
</evidence>
<name>A0ABT0E608_9GAMM</name>
<dbReference type="PROSITE" id="PS00352">
    <property type="entry name" value="CSD_1"/>
    <property type="match status" value="1"/>
</dbReference>
<dbReference type="PIRSF" id="PIRSF002599">
    <property type="entry name" value="Cold_shock_A"/>
    <property type="match status" value="1"/>
</dbReference>
<dbReference type="InterPro" id="IPR012340">
    <property type="entry name" value="NA-bd_OB-fold"/>
</dbReference>
<sequence length="73" mass="8314">MSTGRNSLAGEVKWFNPNKGFGFILTEDGREIFVHFRALQNGGRRSLQQGARVRFVINETDRGEQADKVFIEN</sequence>
<feature type="domain" description="CSD" evidence="4">
    <location>
        <begin position="7"/>
        <end position="71"/>
    </location>
</feature>
<dbReference type="InterPro" id="IPR011129">
    <property type="entry name" value="CSD"/>
</dbReference>
<evidence type="ECO:0000256" key="1">
    <source>
        <dbReference type="ARBA" id="ARBA00004496"/>
    </source>
</evidence>
<keyword evidence="6" id="KW-1185">Reference proteome</keyword>
<dbReference type="PROSITE" id="PS51857">
    <property type="entry name" value="CSD_2"/>
    <property type="match status" value="1"/>
</dbReference>
<dbReference type="CDD" id="cd04458">
    <property type="entry name" value="CSP_CDS"/>
    <property type="match status" value="1"/>
</dbReference>
<dbReference type="SMART" id="SM00357">
    <property type="entry name" value="CSP"/>
    <property type="match status" value="1"/>
</dbReference>
<evidence type="ECO:0000313" key="5">
    <source>
        <dbReference type="EMBL" id="MCK0537263.1"/>
    </source>
</evidence>
<dbReference type="Gene3D" id="2.40.50.140">
    <property type="entry name" value="Nucleic acid-binding proteins"/>
    <property type="match status" value="1"/>
</dbReference>
<accession>A0ABT0E608</accession>
<dbReference type="PANTHER" id="PTHR11544">
    <property type="entry name" value="COLD SHOCK DOMAIN CONTAINING PROTEINS"/>
    <property type="match status" value="1"/>
</dbReference>
<dbReference type="InterPro" id="IPR019844">
    <property type="entry name" value="CSD_CS"/>
</dbReference>
<evidence type="ECO:0000256" key="2">
    <source>
        <dbReference type="ARBA" id="ARBA00022490"/>
    </source>
</evidence>
<dbReference type="InterPro" id="IPR012156">
    <property type="entry name" value="Cold_shock_CspA"/>
</dbReference>
<proteinExistence type="predicted"/>
<comment type="caution">
    <text evidence="5">The sequence shown here is derived from an EMBL/GenBank/DDBJ whole genome shotgun (WGS) entry which is preliminary data.</text>
</comment>
<dbReference type="EMBL" id="JALKII010000003">
    <property type="protein sequence ID" value="MCK0537263.1"/>
    <property type="molecule type" value="Genomic_DNA"/>
</dbReference>
<protein>
    <submittedName>
        <fullName evidence="5">Cold shock domain-containing protein</fullName>
    </submittedName>
</protein>
<dbReference type="InterPro" id="IPR050181">
    <property type="entry name" value="Cold_shock_domain"/>
</dbReference>
<evidence type="ECO:0000313" key="6">
    <source>
        <dbReference type="Proteomes" id="UP001165524"/>
    </source>
</evidence>
<keyword evidence="2" id="KW-0963">Cytoplasm</keyword>